<gene>
    <name evidence="2" type="ordered locus">Csac_2213</name>
</gene>
<evidence type="ECO:0000313" key="2">
    <source>
        <dbReference type="EMBL" id="ABP67792.1"/>
    </source>
</evidence>
<dbReference type="AlphaFoldDB" id="A4XLK7"/>
<sequence>MLSYLSLISVILARVTIFAASTSMILSYLIGYLISKSSLLMSLTSICTHILYKIYFFLSNIFILYILNTAMVIYAKSCTLLVIYILIRIFCSLLIRSFDYICHNLFFKNHGIIFLQDIEVTATKLLVYFSNQKITYRQLLNEYSKFLLEKKQMNLTFFF</sequence>
<dbReference type="HOGENOM" id="CLU_1657582_0_0_9"/>
<reference evidence="2 3" key="1">
    <citation type="journal article" date="2008" name="Appl. Environ. Microbiol.">
        <title>Hydrogenomics of the extremely thermophilic bacterium Caldicellulosiruptor saccharolyticus.</title>
        <authorList>
            <person name="van de Werken H.J."/>
            <person name="Verhaart M.R."/>
            <person name="VanFossen A.L."/>
            <person name="Willquist K."/>
            <person name="Lewis D.L."/>
            <person name="Nichols J.D."/>
            <person name="Goorissen H.P."/>
            <person name="Mongodin E.F."/>
            <person name="Nelson K.E."/>
            <person name="van Niel E.W."/>
            <person name="Stams A.J."/>
            <person name="Ward D.E."/>
            <person name="de Vos W.M."/>
            <person name="van der Oost J."/>
            <person name="Kelly R.M."/>
            <person name="Kengen S.W."/>
        </authorList>
    </citation>
    <scope>NUCLEOTIDE SEQUENCE [LARGE SCALE GENOMIC DNA]</scope>
    <source>
        <strain evidence="3">ATCC 43494 / DSM 8903 / Tp8T 6331</strain>
    </source>
</reference>
<protein>
    <recommendedName>
        <fullName evidence="4">Transmembrane protein</fullName>
    </recommendedName>
</protein>
<keyword evidence="1" id="KW-0472">Membrane</keyword>
<feature type="transmembrane region" description="Helical" evidence="1">
    <location>
        <begin position="81"/>
        <end position="98"/>
    </location>
</feature>
<feature type="transmembrane region" description="Helical" evidence="1">
    <location>
        <begin position="54"/>
        <end position="75"/>
    </location>
</feature>
<evidence type="ECO:0000256" key="1">
    <source>
        <dbReference type="SAM" id="Phobius"/>
    </source>
</evidence>
<keyword evidence="1" id="KW-0812">Transmembrane</keyword>
<feature type="transmembrane region" description="Helical" evidence="1">
    <location>
        <begin position="6"/>
        <end position="34"/>
    </location>
</feature>
<keyword evidence="1" id="KW-1133">Transmembrane helix</keyword>
<evidence type="ECO:0008006" key="4">
    <source>
        <dbReference type="Google" id="ProtNLM"/>
    </source>
</evidence>
<evidence type="ECO:0000313" key="3">
    <source>
        <dbReference type="Proteomes" id="UP000000256"/>
    </source>
</evidence>
<proteinExistence type="predicted"/>
<keyword evidence="3" id="KW-1185">Reference proteome</keyword>
<dbReference type="EMBL" id="CP000679">
    <property type="protein sequence ID" value="ABP67792.1"/>
    <property type="molecule type" value="Genomic_DNA"/>
</dbReference>
<accession>A4XLK7</accession>
<name>A4XLK7_CALS8</name>
<organism evidence="2 3">
    <name type="scientific">Caldicellulosiruptor saccharolyticus (strain ATCC 43494 / DSM 8903 / Tp8T 6331)</name>
    <dbReference type="NCBI Taxonomy" id="351627"/>
    <lineage>
        <taxon>Bacteria</taxon>
        <taxon>Bacillati</taxon>
        <taxon>Bacillota</taxon>
        <taxon>Bacillota incertae sedis</taxon>
        <taxon>Caldicellulosiruptorales</taxon>
        <taxon>Caldicellulosiruptoraceae</taxon>
        <taxon>Caldicellulosiruptor</taxon>
    </lineage>
</organism>
<dbReference type="Proteomes" id="UP000000256">
    <property type="component" value="Chromosome"/>
</dbReference>
<dbReference type="KEGG" id="csc:Csac_2213"/>